<dbReference type="SUPFAM" id="SSF81606">
    <property type="entry name" value="PP2C-like"/>
    <property type="match status" value="1"/>
</dbReference>
<dbReference type="InterPro" id="IPR036457">
    <property type="entry name" value="PPM-type-like_dom_sf"/>
</dbReference>
<dbReference type="AlphaFoldDB" id="A0A1F5PLH4"/>
<proteinExistence type="predicted"/>
<accession>A0A1F5PLH4</accession>
<dbReference type="EMBL" id="MFEY01000004">
    <property type="protein sequence ID" value="OGE90654.1"/>
    <property type="molecule type" value="Genomic_DNA"/>
</dbReference>
<dbReference type="SUPFAM" id="SSF63825">
    <property type="entry name" value="YWTD domain"/>
    <property type="match status" value="1"/>
</dbReference>
<sequence length="636" mass="70608">MARLETQINQIYLTDPANKKTSLILYEEQISPSAQLFILAELWDIRKKTEETDLKKISEIILESFRANKRLAAEALFESSLAQINQNLADLAHSGRKSWVGKFSAVLCLKSGDNIFAANDGACACFLHRKGELVEILPAEKRGDHPFKTFINFTQGRLAPSDNLIINTSNIFDYVSIEHFSEILNRQTPEQASVEISKILQDSLNESQAFCAFLLSFTKPQAAGAPAQPETKPEPIYAPLPEDLPPSEANARFGKLSFSRPAWLAKPKIRLGRIAALQKLQWSYFQNLSRPAKFFFISFSIFLILFLANLTNYLVNRHYKTVQMRIENQITLVNQDLTEAQSAIIYKNNDEALNAMNRAQKDFETLLGMDEVAAKKLEPRLENVKTQINKISRIENAQVIATLKRNPVSLGKAPTAFLLAGEDSNSLSQYSGSALKEYFLLNSLKNNVTGIAFMPGVGVVVSSGNLVSKINQDMQQFETIVSVDQGQLSAIRAGAGGLYVLDLAGRQVLRLTLNKTKIQSTKAASIENGDIRDIGADKDLYILSADRLTKISGGASTNIPLPNLTDGISNANKLFVGANLYILEANKKRVVVISKTGSLLNQIYFPNARDLRDLYIDEAARSMYLLDGDKLEKITF</sequence>
<feature type="transmembrane region" description="Helical" evidence="1">
    <location>
        <begin position="294"/>
        <end position="315"/>
    </location>
</feature>
<keyword evidence="1" id="KW-0812">Transmembrane</keyword>
<keyword evidence="1" id="KW-0472">Membrane</keyword>
<organism evidence="2 3">
    <name type="scientific">Candidatus Doudnabacteria bacterium RIFCSPHIGHO2_12_FULL_48_16</name>
    <dbReference type="NCBI Taxonomy" id="1817838"/>
    <lineage>
        <taxon>Bacteria</taxon>
        <taxon>Candidatus Doudnaibacteriota</taxon>
    </lineage>
</organism>
<evidence type="ECO:0008006" key="4">
    <source>
        <dbReference type="Google" id="ProtNLM"/>
    </source>
</evidence>
<dbReference type="Gene3D" id="2.120.10.30">
    <property type="entry name" value="TolB, C-terminal domain"/>
    <property type="match status" value="1"/>
</dbReference>
<gene>
    <name evidence="2" type="ORF">A3E29_00785</name>
</gene>
<keyword evidence="1" id="KW-1133">Transmembrane helix</keyword>
<dbReference type="Proteomes" id="UP000177682">
    <property type="component" value="Unassembled WGS sequence"/>
</dbReference>
<dbReference type="InterPro" id="IPR011042">
    <property type="entry name" value="6-blade_b-propeller_TolB-like"/>
</dbReference>
<evidence type="ECO:0000313" key="2">
    <source>
        <dbReference type="EMBL" id="OGE90654.1"/>
    </source>
</evidence>
<evidence type="ECO:0000313" key="3">
    <source>
        <dbReference type="Proteomes" id="UP000177682"/>
    </source>
</evidence>
<evidence type="ECO:0000256" key="1">
    <source>
        <dbReference type="SAM" id="Phobius"/>
    </source>
</evidence>
<reference evidence="2 3" key="1">
    <citation type="journal article" date="2016" name="Nat. Commun.">
        <title>Thousands of microbial genomes shed light on interconnected biogeochemical processes in an aquifer system.</title>
        <authorList>
            <person name="Anantharaman K."/>
            <person name="Brown C.T."/>
            <person name="Hug L.A."/>
            <person name="Sharon I."/>
            <person name="Castelle C.J."/>
            <person name="Probst A.J."/>
            <person name="Thomas B.C."/>
            <person name="Singh A."/>
            <person name="Wilkins M.J."/>
            <person name="Karaoz U."/>
            <person name="Brodie E.L."/>
            <person name="Williams K.H."/>
            <person name="Hubbard S.S."/>
            <person name="Banfield J.F."/>
        </authorList>
    </citation>
    <scope>NUCLEOTIDE SEQUENCE [LARGE SCALE GENOMIC DNA]</scope>
</reference>
<name>A0A1F5PLH4_9BACT</name>
<comment type="caution">
    <text evidence="2">The sequence shown here is derived from an EMBL/GenBank/DDBJ whole genome shotgun (WGS) entry which is preliminary data.</text>
</comment>
<protein>
    <recommendedName>
        <fullName evidence="4">PPM-type phosphatase domain-containing protein</fullName>
    </recommendedName>
</protein>